<dbReference type="AlphaFoldDB" id="A0A3E0TLS7"/>
<accession>A0A3E0TLS7</accession>
<proteinExistence type="predicted"/>
<reference evidence="2 3" key="1">
    <citation type="submission" date="2018-08" db="EMBL/GenBank/DDBJ databases">
        <title>Thalassotalea euphylliae genome.</title>
        <authorList>
            <person name="Summers S."/>
            <person name="Rice S.A."/>
            <person name="Freckelton M.L."/>
            <person name="Nedved B.T."/>
            <person name="Hadfield M.G."/>
        </authorList>
    </citation>
    <scope>NUCLEOTIDE SEQUENCE [LARGE SCALE GENOMIC DNA]</scope>
    <source>
        <strain evidence="2 3">H1</strain>
    </source>
</reference>
<protein>
    <submittedName>
        <fullName evidence="2">TIGR04219 family outer membrane beta-barrel protein</fullName>
    </submittedName>
</protein>
<comment type="caution">
    <text evidence="2">The sequence shown here is derived from an EMBL/GenBank/DDBJ whole genome shotgun (WGS) entry which is preliminary data.</text>
</comment>
<dbReference type="InterPro" id="IPR026387">
    <property type="entry name" value="OMP_w_GlyGly"/>
</dbReference>
<gene>
    <name evidence="2" type="ORF">DXX93_02375</name>
</gene>
<feature type="signal peptide" evidence="1">
    <location>
        <begin position="1"/>
        <end position="20"/>
    </location>
</feature>
<dbReference type="RefSeq" id="WP_116006635.1">
    <property type="nucleotide sequence ID" value="NZ_QUOU01000001.1"/>
</dbReference>
<evidence type="ECO:0000256" key="1">
    <source>
        <dbReference type="SAM" id="SignalP"/>
    </source>
</evidence>
<dbReference type="OrthoDB" id="6708408at2"/>
<evidence type="ECO:0000313" key="2">
    <source>
        <dbReference type="EMBL" id="REL25504.1"/>
    </source>
</evidence>
<dbReference type="Proteomes" id="UP000256478">
    <property type="component" value="Unassembled WGS sequence"/>
</dbReference>
<dbReference type="EMBL" id="QUOU01000001">
    <property type="protein sequence ID" value="REL25504.1"/>
    <property type="molecule type" value="Genomic_DNA"/>
</dbReference>
<name>A0A3E0TLS7_9GAMM</name>
<dbReference type="NCBIfam" id="TIGR04219">
    <property type="entry name" value="OMP_w_GlyGly"/>
    <property type="match status" value="1"/>
</dbReference>
<sequence length="260" mass="28272">MKKTLVAAGLASLMSTAAHADVVGLYIGAQIWDNAAEGIFGESGQQRDFNLGDEQQGSYFIAVEHPIPLIPNMRIDSTTLDTTGSTLITEPLEFDDQNFASGAQVAASFDVSYIDYTLYYELFDNGVFSFDFGLTARDFDGDVTLRSQVTSNDSSGNPVSNTIEGTINTSEIVPMLYASTEIGLMFTGLSLFANGNFLSIDDHTLYDYQLGVNYAVVDNIAIDVNVQAGYRSVKLELDDLDDLYSDLEFDGVFAGVTVHF</sequence>
<organism evidence="2 3">
    <name type="scientific">Thalassotalea euphylliae</name>
    <dbReference type="NCBI Taxonomy" id="1655234"/>
    <lineage>
        <taxon>Bacteria</taxon>
        <taxon>Pseudomonadati</taxon>
        <taxon>Pseudomonadota</taxon>
        <taxon>Gammaproteobacteria</taxon>
        <taxon>Alteromonadales</taxon>
        <taxon>Colwelliaceae</taxon>
        <taxon>Thalassotalea</taxon>
    </lineage>
</organism>
<feature type="chain" id="PRO_5017580787" evidence="1">
    <location>
        <begin position="21"/>
        <end position="260"/>
    </location>
</feature>
<evidence type="ECO:0000313" key="3">
    <source>
        <dbReference type="Proteomes" id="UP000256478"/>
    </source>
</evidence>
<keyword evidence="1" id="KW-0732">Signal</keyword>